<dbReference type="Gene3D" id="3.40.50.1240">
    <property type="entry name" value="Phosphoglycerate mutase-like"/>
    <property type="match status" value="1"/>
</dbReference>
<dbReference type="RefSeq" id="WP_377044599.1">
    <property type="nucleotide sequence ID" value="NZ_JBHLUN010000007.1"/>
</dbReference>
<accession>A0ABV6JT03</accession>
<name>A0ABV6JT03_9PROT</name>
<dbReference type="SUPFAM" id="SSF53254">
    <property type="entry name" value="Phosphoglycerate mutase-like"/>
    <property type="match status" value="1"/>
</dbReference>
<proteinExistence type="predicted"/>
<keyword evidence="2" id="KW-1185">Reference proteome</keyword>
<dbReference type="Proteomes" id="UP001589865">
    <property type="component" value="Unassembled WGS sequence"/>
</dbReference>
<organism evidence="1 2">
    <name type="scientific">Roseomonas elaeocarpi</name>
    <dbReference type="NCBI Taxonomy" id="907779"/>
    <lineage>
        <taxon>Bacteria</taxon>
        <taxon>Pseudomonadati</taxon>
        <taxon>Pseudomonadota</taxon>
        <taxon>Alphaproteobacteria</taxon>
        <taxon>Acetobacterales</taxon>
        <taxon>Roseomonadaceae</taxon>
        <taxon>Roseomonas</taxon>
    </lineage>
</organism>
<evidence type="ECO:0000313" key="1">
    <source>
        <dbReference type="EMBL" id="MFC0408852.1"/>
    </source>
</evidence>
<evidence type="ECO:0000313" key="2">
    <source>
        <dbReference type="Proteomes" id="UP001589865"/>
    </source>
</evidence>
<dbReference type="InterPro" id="IPR029033">
    <property type="entry name" value="His_PPase_superfam"/>
</dbReference>
<dbReference type="PANTHER" id="PTHR47623">
    <property type="entry name" value="OS09G0287300 PROTEIN"/>
    <property type="match status" value="1"/>
</dbReference>
<comment type="caution">
    <text evidence="1">The sequence shown here is derived from an EMBL/GenBank/DDBJ whole genome shotgun (WGS) entry which is preliminary data.</text>
</comment>
<gene>
    <name evidence="1" type="ORF">ACFFGY_11360</name>
</gene>
<reference evidence="1 2" key="1">
    <citation type="submission" date="2024-09" db="EMBL/GenBank/DDBJ databases">
        <authorList>
            <person name="Sun Q."/>
            <person name="Mori K."/>
        </authorList>
    </citation>
    <scope>NUCLEOTIDE SEQUENCE [LARGE SCALE GENOMIC DNA]</scope>
    <source>
        <strain evidence="1 2">TBRC 5777</strain>
    </source>
</reference>
<sequence length="178" mass="18712">MKQLLLLRHAKSSWDDPALSDHARGLNPRGRRAAAAMGQAMAAAGLRPAMVLVSSARRTLQTLDLLRLDGAKVEVLDTLYLASPDALLDAVAMVPEEVASLMVVAHNPGLHELAVRLAGKAALAASEGPALRLNEGYPTGTLTEFSLATSWDAAGPGGASMRRFLAPRDLPELADSVD</sequence>
<dbReference type="CDD" id="cd07067">
    <property type="entry name" value="HP_PGM_like"/>
    <property type="match status" value="1"/>
</dbReference>
<dbReference type="PANTHER" id="PTHR47623:SF1">
    <property type="entry name" value="OS09G0287300 PROTEIN"/>
    <property type="match status" value="1"/>
</dbReference>
<dbReference type="SMART" id="SM00855">
    <property type="entry name" value="PGAM"/>
    <property type="match status" value="1"/>
</dbReference>
<protein>
    <submittedName>
        <fullName evidence="1">Histidine phosphatase family protein</fullName>
    </submittedName>
</protein>
<dbReference type="InterPro" id="IPR013078">
    <property type="entry name" value="His_Pase_superF_clade-1"/>
</dbReference>
<dbReference type="EMBL" id="JBHLUN010000007">
    <property type="protein sequence ID" value="MFC0408852.1"/>
    <property type="molecule type" value="Genomic_DNA"/>
</dbReference>
<dbReference type="Pfam" id="PF00300">
    <property type="entry name" value="His_Phos_1"/>
    <property type="match status" value="1"/>
</dbReference>